<dbReference type="Proteomes" id="UP000668214">
    <property type="component" value="Unassembled WGS sequence"/>
</dbReference>
<name>A0A836F6H0_9HYME</name>
<feature type="non-terminal residue" evidence="5">
    <location>
        <position position="98"/>
    </location>
</feature>
<evidence type="ECO:0000313" key="6">
    <source>
        <dbReference type="Proteomes" id="UP000668214"/>
    </source>
</evidence>
<protein>
    <submittedName>
        <fullName evidence="5">PDH protein</fullName>
    </submittedName>
</protein>
<sequence>MLPSPKGTSKSMANYVRLAVIVAIIIGIVRGEESNELEDIDRNILKLNLPYGRRLDNELELVRLMLVAPRLCHPKRNSELINSLLGLPKNMHNAGKRK</sequence>
<comment type="similarity">
    <text evidence="2">Belongs to the arthropod PDH family.</text>
</comment>
<proteinExistence type="inferred from homology"/>
<dbReference type="InterPro" id="IPR009396">
    <property type="entry name" value="Pigment_DH"/>
</dbReference>
<comment type="subcellular location">
    <subcellularLocation>
        <location evidence="1">Secreted</location>
    </subcellularLocation>
</comment>
<dbReference type="GO" id="GO:0009416">
    <property type="term" value="P:response to light stimulus"/>
    <property type="evidence" value="ECO:0007669"/>
    <property type="project" value="InterPro"/>
</dbReference>
<gene>
    <name evidence="5" type="primary">Eag_2</name>
    <name evidence="5" type="ORF">G6Z78_0007402</name>
</gene>
<evidence type="ECO:0000256" key="3">
    <source>
        <dbReference type="ARBA" id="ARBA00022525"/>
    </source>
</evidence>
<keyword evidence="3" id="KW-0964">Secreted</keyword>
<organism evidence="5 6">
    <name type="scientific">Pseudoatta argentina</name>
    <dbReference type="NCBI Taxonomy" id="621737"/>
    <lineage>
        <taxon>Eukaryota</taxon>
        <taxon>Metazoa</taxon>
        <taxon>Ecdysozoa</taxon>
        <taxon>Arthropoda</taxon>
        <taxon>Hexapoda</taxon>
        <taxon>Insecta</taxon>
        <taxon>Pterygota</taxon>
        <taxon>Neoptera</taxon>
        <taxon>Endopterygota</taxon>
        <taxon>Hymenoptera</taxon>
        <taxon>Apocrita</taxon>
        <taxon>Aculeata</taxon>
        <taxon>Formicoidea</taxon>
        <taxon>Formicidae</taxon>
        <taxon>Myrmicinae</taxon>
        <taxon>Pseudoatta</taxon>
    </lineage>
</organism>
<dbReference type="EMBL" id="JAANIA010000101">
    <property type="protein sequence ID" value="KAG5327324.1"/>
    <property type="molecule type" value="Genomic_DNA"/>
</dbReference>
<evidence type="ECO:0000256" key="2">
    <source>
        <dbReference type="ARBA" id="ARBA00010172"/>
    </source>
</evidence>
<accession>A0A836F6H0</accession>
<evidence type="ECO:0000256" key="1">
    <source>
        <dbReference type="ARBA" id="ARBA00004613"/>
    </source>
</evidence>
<keyword evidence="4" id="KW-0027">Amidation</keyword>
<evidence type="ECO:0000256" key="4">
    <source>
        <dbReference type="ARBA" id="ARBA00022815"/>
    </source>
</evidence>
<dbReference type="GO" id="GO:0005576">
    <property type="term" value="C:extracellular region"/>
    <property type="evidence" value="ECO:0007669"/>
    <property type="project" value="UniProtKB-SubCell"/>
</dbReference>
<dbReference type="GO" id="GO:0005179">
    <property type="term" value="F:hormone activity"/>
    <property type="evidence" value="ECO:0007669"/>
    <property type="project" value="InterPro"/>
</dbReference>
<dbReference type="AlphaFoldDB" id="A0A836F6H0"/>
<evidence type="ECO:0000313" key="5">
    <source>
        <dbReference type="EMBL" id="KAG5327324.1"/>
    </source>
</evidence>
<dbReference type="Pfam" id="PF06324">
    <property type="entry name" value="Pigment_DH"/>
    <property type="match status" value="1"/>
</dbReference>
<reference evidence="5" key="1">
    <citation type="submission" date="2020-02" db="EMBL/GenBank/DDBJ databases">
        <title>Relaxed selection underlies rapid genomic changes in the transitions from sociality to social parasitism in ants.</title>
        <authorList>
            <person name="Bi X."/>
        </authorList>
    </citation>
    <scope>NUCLEOTIDE SEQUENCE</scope>
    <source>
        <strain evidence="5">BGI-DK2014c</strain>
        <tissue evidence="5">Whole body</tissue>
    </source>
</reference>
<feature type="non-terminal residue" evidence="5">
    <location>
        <position position="1"/>
    </location>
</feature>
<keyword evidence="6" id="KW-1185">Reference proteome</keyword>
<comment type="caution">
    <text evidence="5">The sequence shown here is derived from an EMBL/GenBank/DDBJ whole genome shotgun (WGS) entry which is preliminary data.</text>
</comment>